<proteinExistence type="predicted"/>
<feature type="signal peptide" evidence="1">
    <location>
        <begin position="1"/>
        <end position="25"/>
    </location>
</feature>
<evidence type="ECO:0000256" key="1">
    <source>
        <dbReference type="SAM" id="SignalP"/>
    </source>
</evidence>
<feature type="chain" id="PRO_5025360161" evidence="1">
    <location>
        <begin position="26"/>
        <end position="91"/>
    </location>
</feature>
<protein>
    <submittedName>
        <fullName evidence="2">Putative secreted protein</fullName>
    </submittedName>
</protein>
<sequence>MTSRVSWKLVIHVPGTLLVRPCALAQPRRVNTRGPRLGASWLQKCSTRDMSTPDILLSVRSHSLPTMSCWNLTMGTRARRMRWTSETPGTT</sequence>
<keyword evidence="1" id="KW-0732">Signal</keyword>
<evidence type="ECO:0000313" key="2">
    <source>
        <dbReference type="EMBL" id="MXU86530.1"/>
    </source>
</evidence>
<dbReference type="EMBL" id="GIFC01004447">
    <property type="protein sequence ID" value="MXU86530.1"/>
    <property type="molecule type" value="Transcribed_RNA"/>
</dbReference>
<reference evidence="2" key="1">
    <citation type="submission" date="2019-12" db="EMBL/GenBank/DDBJ databases">
        <title>An insight into the sialome of adult female Ixodes ricinus ticks feeding for 6 days.</title>
        <authorList>
            <person name="Perner J."/>
            <person name="Ribeiro J.M.C."/>
        </authorList>
    </citation>
    <scope>NUCLEOTIDE SEQUENCE</scope>
    <source>
        <strain evidence="2">Semi-engorged</strain>
        <tissue evidence="2">Salivary glands</tissue>
    </source>
</reference>
<accession>A0A6B0UC99</accession>
<organism evidence="2">
    <name type="scientific">Ixodes ricinus</name>
    <name type="common">Common tick</name>
    <name type="synonym">Acarus ricinus</name>
    <dbReference type="NCBI Taxonomy" id="34613"/>
    <lineage>
        <taxon>Eukaryota</taxon>
        <taxon>Metazoa</taxon>
        <taxon>Ecdysozoa</taxon>
        <taxon>Arthropoda</taxon>
        <taxon>Chelicerata</taxon>
        <taxon>Arachnida</taxon>
        <taxon>Acari</taxon>
        <taxon>Parasitiformes</taxon>
        <taxon>Ixodida</taxon>
        <taxon>Ixodoidea</taxon>
        <taxon>Ixodidae</taxon>
        <taxon>Ixodinae</taxon>
        <taxon>Ixodes</taxon>
    </lineage>
</organism>
<name>A0A6B0UC99_IXORI</name>
<dbReference type="AlphaFoldDB" id="A0A6B0UC99"/>